<dbReference type="AlphaFoldDB" id="A0A316Z3J2"/>
<dbReference type="Proteomes" id="UP000245946">
    <property type="component" value="Unassembled WGS sequence"/>
</dbReference>
<name>A0A316Z3J2_9BASI</name>
<dbReference type="STRING" id="58919.A0A316Z3J2"/>
<evidence type="ECO:0000313" key="1">
    <source>
        <dbReference type="EMBL" id="PWN96121.1"/>
    </source>
</evidence>
<gene>
    <name evidence="1" type="ORF">FA09DRAFT_326434</name>
</gene>
<proteinExistence type="predicted"/>
<accession>A0A316Z3J2</accession>
<protein>
    <submittedName>
        <fullName evidence="1">Actin-like ATPase domain-containing protein</fullName>
    </submittedName>
</protein>
<organism evidence="1 2">
    <name type="scientific">Tilletiopsis washingtonensis</name>
    <dbReference type="NCBI Taxonomy" id="58919"/>
    <lineage>
        <taxon>Eukaryota</taxon>
        <taxon>Fungi</taxon>
        <taxon>Dikarya</taxon>
        <taxon>Basidiomycota</taxon>
        <taxon>Ustilaginomycotina</taxon>
        <taxon>Exobasidiomycetes</taxon>
        <taxon>Entylomatales</taxon>
        <taxon>Entylomatales incertae sedis</taxon>
        <taxon>Tilletiopsis</taxon>
    </lineage>
</organism>
<dbReference type="OrthoDB" id="2963168at2759"/>
<dbReference type="SUPFAM" id="SSF53067">
    <property type="entry name" value="Actin-like ATPase domain"/>
    <property type="match status" value="1"/>
</dbReference>
<keyword evidence="2" id="KW-1185">Reference proteome</keyword>
<dbReference type="RefSeq" id="XP_025596400.1">
    <property type="nucleotide sequence ID" value="XM_025741212.1"/>
</dbReference>
<evidence type="ECO:0000313" key="2">
    <source>
        <dbReference type="Proteomes" id="UP000245946"/>
    </source>
</evidence>
<dbReference type="GeneID" id="37268756"/>
<dbReference type="InterPro" id="IPR043129">
    <property type="entry name" value="ATPase_NBD"/>
</dbReference>
<reference evidence="1 2" key="1">
    <citation type="journal article" date="2018" name="Mol. Biol. Evol.">
        <title>Broad Genomic Sampling Reveals a Smut Pathogenic Ancestry of the Fungal Clade Ustilaginomycotina.</title>
        <authorList>
            <person name="Kijpornyongpan T."/>
            <person name="Mondo S.J."/>
            <person name="Barry K."/>
            <person name="Sandor L."/>
            <person name="Lee J."/>
            <person name="Lipzen A."/>
            <person name="Pangilinan J."/>
            <person name="LaButti K."/>
            <person name="Hainaut M."/>
            <person name="Henrissat B."/>
            <person name="Grigoriev I.V."/>
            <person name="Spatafora J.W."/>
            <person name="Aime M.C."/>
        </authorList>
    </citation>
    <scope>NUCLEOTIDE SEQUENCE [LARGE SCALE GENOMIC DNA]</scope>
    <source>
        <strain evidence="1 2">MCA 4186</strain>
    </source>
</reference>
<dbReference type="Gene3D" id="3.30.420.40">
    <property type="match status" value="2"/>
</dbReference>
<dbReference type="EMBL" id="KZ819301">
    <property type="protein sequence ID" value="PWN96121.1"/>
    <property type="molecule type" value="Genomic_DNA"/>
</dbReference>
<sequence length="248" mass="27254">MAGFHDEVELKFAAEGEANLHAWAHNNFARIHQGLKVVVIDAGGGTVDVSAYCARHDEAQRLVFDEIAPAGCLRAGSTTIDEQFWDLATKKLPSLRGVARARKDKVVKKWSAFKRRLKGKKGCVVPLQECLHGEPAMYGAEGFDTKNGTWMMTKEDVAHAFEHSVESTTATVINTLRAACSSGADSFDILFAGGLSENDYFRSEVQARLKARKPCNVKELRYERVEAPYHKSVAEGAVLCAVDNIIAR</sequence>
<dbReference type="PANTHER" id="PTHR42749">
    <property type="entry name" value="CELL SHAPE-DETERMINING PROTEIN MREB"/>
    <property type="match status" value="1"/>
</dbReference>
<dbReference type="PANTHER" id="PTHR42749:SF1">
    <property type="entry name" value="CELL SHAPE-DETERMINING PROTEIN MREB"/>
    <property type="match status" value="1"/>
</dbReference>
<dbReference type="Gene3D" id="3.90.640.10">
    <property type="entry name" value="Actin, Chain A, domain 4"/>
    <property type="match status" value="1"/>
</dbReference>
<dbReference type="CDD" id="cd10170">
    <property type="entry name" value="ASKHA_NBD_HSP70"/>
    <property type="match status" value="1"/>
</dbReference>